<dbReference type="InterPro" id="IPR024733">
    <property type="entry name" value="NAGLU_tim-barrel"/>
</dbReference>
<comment type="caution">
    <text evidence="6">The sequence shown here is derived from an EMBL/GenBank/DDBJ whole genome shotgun (WGS) entry which is preliminary data.</text>
</comment>
<evidence type="ECO:0000313" key="7">
    <source>
        <dbReference type="Proteomes" id="UP001595872"/>
    </source>
</evidence>
<feature type="domain" description="Alpha-N-acetylglucosaminidase tim-barrel" evidence="3">
    <location>
        <begin position="203"/>
        <end position="522"/>
    </location>
</feature>
<dbReference type="Proteomes" id="UP001595872">
    <property type="component" value="Unassembled WGS sequence"/>
</dbReference>
<dbReference type="InterPro" id="IPR024732">
    <property type="entry name" value="NAGLU_C"/>
</dbReference>
<protein>
    <submittedName>
        <fullName evidence="6">Alpha-N-acetylglucosaminidase</fullName>
    </submittedName>
</protein>
<dbReference type="Gene3D" id="3.30.379.10">
    <property type="entry name" value="Chitobiase/beta-hexosaminidase domain 2-like"/>
    <property type="match status" value="1"/>
</dbReference>
<dbReference type="InterPro" id="IPR029018">
    <property type="entry name" value="Hex-like_dom2"/>
</dbReference>
<proteinExistence type="predicted"/>
<dbReference type="Gene3D" id="1.20.120.670">
    <property type="entry name" value="N-acetyl-b-d-glucoasminidase"/>
    <property type="match status" value="1"/>
</dbReference>
<dbReference type="EMBL" id="JBHSIT010000012">
    <property type="protein sequence ID" value="MFC4912325.1"/>
    <property type="molecule type" value="Genomic_DNA"/>
</dbReference>
<evidence type="ECO:0000313" key="6">
    <source>
        <dbReference type="EMBL" id="MFC4912325.1"/>
    </source>
</evidence>
<dbReference type="Gene3D" id="3.20.20.80">
    <property type="entry name" value="Glycosidases"/>
    <property type="match status" value="1"/>
</dbReference>
<evidence type="ECO:0000259" key="4">
    <source>
        <dbReference type="Pfam" id="PF12971"/>
    </source>
</evidence>
<accession>A0ABV9UAE3</accession>
<dbReference type="Pfam" id="PF05089">
    <property type="entry name" value="NAGLU"/>
    <property type="match status" value="1"/>
</dbReference>
<reference evidence="7" key="1">
    <citation type="journal article" date="2019" name="Int. J. Syst. Evol. Microbiol.">
        <title>The Global Catalogue of Microorganisms (GCM) 10K type strain sequencing project: providing services to taxonomists for standard genome sequencing and annotation.</title>
        <authorList>
            <consortium name="The Broad Institute Genomics Platform"/>
            <consortium name="The Broad Institute Genome Sequencing Center for Infectious Disease"/>
            <person name="Wu L."/>
            <person name="Ma J."/>
        </authorList>
    </citation>
    <scope>NUCLEOTIDE SEQUENCE [LARGE SCALE GENOMIC DNA]</scope>
    <source>
        <strain evidence="7">KLKA75</strain>
    </source>
</reference>
<dbReference type="Pfam" id="PF12972">
    <property type="entry name" value="NAGLU_C"/>
    <property type="match status" value="1"/>
</dbReference>
<evidence type="ECO:0000259" key="5">
    <source>
        <dbReference type="Pfam" id="PF12972"/>
    </source>
</evidence>
<evidence type="ECO:0000256" key="2">
    <source>
        <dbReference type="SAM" id="MobiDB-lite"/>
    </source>
</evidence>
<dbReference type="Pfam" id="PF12971">
    <property type="entry name" value="NAGLU_N"/>
    <property type="match status" value="1"/>
</dbReference>
<organism evidence="6 7">
    <name type="scientific">Actinomadura gamaensis</name>
    <dbReference type="NCBI Taxonomy" id="1763541"/>
    <lineage>
        <taxon>Bacteria</taxon>
        <taxon>Bacillati</taxon>
        <taxon>Actinomycetota</taxon>
        <taxon>Actinomycetes</taxon>
        <taxon>Streptosporangiales</taxon>
        <taxon>Thermomonosporaceae</taxon>
        <taxon>Actinomadura</taxon>
    </lineage>
</organism>
<feature type="domain" description="Alpha-N-acetylglucosaminidase C-terminal" evidence="5">
    <location>
        <begin position="544"/>
        <end position="807"/>
    </location>
</feature>
<dbReference type="RefSeq" id="WP_378262130.1">
    <property type="nucleotide sequence ID" value="NZ_JBHSIT010000012.1"/>
</dbReference>
<feature type="region of interest" description="Disordered" evidence="2">
    <location>
        <begin position="1"/>
        <end position="94"/>
    </location>
</feature>
<evidence type="ECO:0000259" key="3">
    <source>
        <dbReference type="Pfam" id="PF05089"/>
    </source>
</evidence>
<dbReference type="InterPro" id="IPR024240">
    <property type="entry name" value="NAGLU_N"/>
</dbReference>
<dbReference type="InterPro" id="IPR007781">
    <property type="entry name" value="NAGLU"/>
</dbReference>
<feature type="domain" description="Alpha-N-acetylglucosaminidase N-terminal" evidence="4">
    <location>
        <begin position="99"/>
        <end position="188"/>
    </location>
</feature>
<dbReference type="PANTHER" id="PTHR12872">
    <property type="entry name" value="ALPHA-N-ACETYLGLUCOSAMINIDASE"/>
    <property type="match status" value="1"/>
</dbReference>
<feature type="compositionally biased region" description="Basic and acidic residues" evidence="2">
    <location>
        <begin position="55"/>
        <end position="66"/>
    </location>
</feature>
<dbReference type="PANTHER" id="PTHR12872:SF1">
    <property type="entry name" value="ALPHA-N-ACETYLGLUCOSAMINIDASE"/>
    <property type="match status" value="1"/>
</dbReference>
<name>A0ABV9UAE3_9ACTN</name>
<feature type="compositionally biased region" description="Basic and acidic residues" evidence="2">
    <location>
        <begin position="77"/>
        <end position="89"/>
    </location>
</feature>
<evidence type="ECO:0000256" key="1">
    <source>
        <dbReference type="ARBA" id="ARBA00022801"/>
    </source>
</evidence>
<keyword evidence="7" id="KW-1185">Reference proteome</keyword>
<keyword evidence="1" id="KW-0378">Hydrolase</keyword>
<sequence length="813" mass="89907">MSTAAADAGRKRRARSRISDRPFALTATGGALIIGMPHPGSSRGRMSHGSPPDAQGERSQEARSLDALRPQAGSWDTRSRDAGTREAGTREAGSWDTRPVEALLNRLLPASAQRRIELRALPLSPDELAAQPRAERYQVERRDDAVRISATTPSAMLTGFNAYLERVVGVSVSWNGDSLDRLVDARMPLPTRELHGEAVVRHRYAGNDTDDGYTGPYRDWQQWEREIDVLALHGINEVFLPVGAEAVYFDAFLEFGYTADELLCWIPQPGHQPWWLLQNLSGFPSAPSLQLVEKRAALGRRIADRLRELGMTPVFPGYFGTVPPGFAERNAGARVVPQPDWIGFTRPDWLDPTSPQFARVAQAFYASSERRFGASTAYKMDLLHEGGTAGPVDIAAATRAVQNALHADRPGATWVLLGWQENPRKEILAAADRSTLFIVDGLSDRRLDFDRDEIWLGTPYAFGSIWNFGGHTTIGANAGLWPDRFREWHSRPGSALDGIAVLPEASDNNPAAFAFFTDLAWRDNKLASGSARRSERSGIDPQAWFSAWADRRYGAPDPNAARAWEVLATTAYGMPQDGWSEPQDGLFAATPSLTAASAAPWSPRRFRYDPEIFAHALPALLAVAPDLRASSAYRYDLADVARQVLTNRSRTLLPKLKAAYDRTDRPAFDRLAAEWTAHLDLLDEIAAANRQTMLGPWLADARRFATTADEGTSLERDARILLTVWGTRAGAEAGLADYANREWSGVISTYYAPRWKLFLDECSEAIAENREPRLIDWYGFGVDWVLNAGPLPEEPAGDVHEIATRVLKLTQSR</sequence>
<gene>
    <name evidence="6" type="ORF">ACFPCY_33845</name>
</gene>